<feature type="compositionally biased region" description="Basic and acidic residues" evidence="1">
    <location>
        <begin position="15"/>
        <end position="30"/>
    </location>
</feature>
<reference evidence="3 4" key="1">
    <citation type="submission" date="2015-01" db="EMBL/GenBank/DDBJ databases">
        <title>The Genome Sequence of Cryptococcus gattii EJB2.</title>
        <authorList>
            <consortium name="The Broad Institute Genomics Platform"/>
            <person name="Cuomo C."/>
            <person name="Litvintseva A."/>
            <person name="Chen Y."/>
            <person name="Heitman J."/>
            <person name="Sun S."/>
            <person name="Springer D."/>
            <person name="Dromer F."/>
            <person name="Young S."/>
            <person name="Zeng Q."/>
            <person name="Gargeya S."/>
            <person name="Abouelleil A."/>
            <person name="Alvarado L."/>
            <person name="Chapman S.B."/>
            <person name="Gainer-Dewar J."/>
            <person name="Goldberg J."/>
            <person name="Griggs A."/>
            <person name="Gujja S."/>
            <person name="Hansen M."/>
            <person name="Howarth C."/>
            <person name="Imamovic A."/>
            <person name="Larimer J."/>
            <person name="Murphy C."/>
            <person name="Naylor J."/>
            <person name="Pearson M."/>
            <person name="Priest M."/>
            <person name="Roberts A."/>
            <person name="Saif S."/>
            <person name="Shea T."/>
            <person name="Sykes S."/>
            <person name="Wortman J."/>
            <person name="Nusbaum C."/>
            <person name="Birren B."/>
        </authorList>
    </citation>
    <scope>NUCLEOTIDE SEQUENCE [LARGE SCALE GENOMIC DNA]</scope>
    <source>
        <strain evidence="3 4">EJB2</strain>
    </source>
</reference>
<feature type="region of interest" description="Disordered" evidence="1">
    <location>
        <begin position="527"/>
        <end position="547"/>
    </location>
</feature>
<feature type="compositionally biased region" description="Pro residues" evidence="1">
    <location>
        <begin position="39"/>
        <end position="48"/>
    </location>
</feature>
<proteinExistence type="predicted"/>
<dbReference type="Proteomes" id="UP000054272">
    <property type="component" value="Unassembled WGS sequence"/>
</dbReference>
<dbReference type="PROSITE" id="PS50172">
    <property type="entry name" value="BRCT"/>
    <property type="match status" value="1"/>
</dbReference>
<feature type="compositionally biased region" description="Basic and acidic residues" evidence="1">
    <location>
        <begin position="401"/>
        <end position="415"/>
    </location>
</feature>
<dbReference type="InterPro" id="IPR036420">
    <property type="entry name" value="BRCT_dom_sf"/>
</dbReference>
<evidence type="ECO:0000313" key="4">
    <source>
        <dbReference type="Proteomes" id="UP000054272"/>
    </source>
</evidence>
<evidence type="ECO:0000259" key="2">
    <source>
        <dbReference type="PROSITE" id="PS50172"/>
    </source>
</evidence>
<feature type="compositionally biased region" description="Polar residues" evidence="1">
    <location>
        <begin position="527"/>
        <end position="537"/>
    </location>
</feature>
<keyword evidence="4" id="KW-1185">Reference proteome</keyword>
<feature type="region of interest" description="Disordered" evidence="1">
    <location>
        <begin position="15"/>
        <end position="49"/>
    </location>
</feature>
<dbReference type="InterPro" id="IPR001357">
    <property type="entry name" value="BRCT_dom"/>
</dbReference>
<feature type="compositionally biased region" description="Low complexity" evidence="1">
    <location>
        <begin position="462"/>
        <end position="479"/>
    </location>
</feature>
<feature type="region of interest" description="Disordered" evidence="1">
    <location>
        <begin position="227"/>
        <end position="250"/>
    </location>
</feature>
<feature type="compositionally biased region" description="Polar residues" evidence="1">
    <location>
        <begin position="488"/>
        <end position="499"/>
    </location>
</feature>
<feature type="domain" description="BRCT" evidence="2">
    <location>
        <begin position="51"/>
        <end position="184"/>
    </location>
</feature>
<gene>
    <name evidence="3" type="ORF">I306_05054</name>
</gene>
<feature type="compositionally biased region" description="Low complexity" evidence="1">
    <location>
        <begin position="376"/>
        <end position="392"/>
    </location>
</feature>
<evidence type="ECO:0000256" key="1">
    <source>
        <dbReference type="SAM" id="MobiDB-lite"/>
    </source>
</evidence>
<accession>A0ABR5BQA4</accession>
<feature type="compositionally biased region" description="Pro residues" evidence="1">
    <location>
        <begin position="313"/>
        <end position="344"/>
    </location>
</feature>
<feature type="region of interest" description="Disordered" evidence="1">
    <location>
        <begin position="276"/>
        <end position="514"/>
    </location>
</feature>
<feature type="compositionally biased region" description="Basic and acidic residues" evidence="1">
    <location>
        <begin position="427"/>
        <end position="437"/>
    </location>
</feature>
<evidence type="ECO:0000313" key="3">
    <source>
        <dbReference type="EMBL" id="KIR77820.1"/>
    </source>
</evidence>
<protein>
    <recommendedName>
        <fullName evidence="2">BRCT domain-containing protein</fullName>
    </recommendedName>
</protein>
<dbReference type="EMBL" id="KN848736">
    <property type="protein sequence ID" value="KIR77820.1"/>
    <property type="molecule type" value="Genomic_DNA"/>
</dbReference>
<feature type="compositionally biased region" description="Polar residues" evidence="1">
    <location>
        <begin position="276"/>
        <end position="294"/>
    </location>
</feature>
<sequence length="577" mass="63866">MERQRQEREIEQRLEELEQERRRKEREGATKLKMRMAAPPQPSSPAPTPSVHTPVFHDRGFFLSKDIIQAGGPNKTRLMYLIKEKGKGITYPDPLRPKVVYIIVRLDSACPQDYVALAATDTETFHQCSISSDWTTLNVIKHFARVEEDLPANESSLSINRKYVLREEWVEECIAKKKLIDEREGFGGWEVKVTFDPSLANGPSRASKLSLPAVSAAASAPPSLLARIGSPSVSTPQDGDTSRDAFDSNNLLSRIGSPSIQEAVVGPGNLLSRIGSPSVSLAQHGESSSSTVTLNKDDVEDRHRPRQLYLDPQPRPRSPTQPPPPLAQQLPQRPPTPPMPPRLSPPLTRALSRSSQSLPTPPAGGEPLAKQIPRASITTSTSTFISSPFDSSLRSRPAGRQYEDHRQESQRERPNYDNQRLPPRQSHVRERDIDHSGSRSRSRSPLASLPTDHPSRRDCRPSHSPSPARRRSPSPLAPAHQGPGPRFPQSNEQYLSSRPNTPPTPGVDSSSTSNNLLTANQIQTQAFNQSRNQGQNRSDLKTVPPHRSDHWTTLNLKTTIKTNPAPTISSAFPNIPI</sequence>
<organism evidence="3 4">
    <name type="scientific">Cryptococcus gattii EJB2</name>
    <dbReference type="NCBI Taxonomy" id="1296103"/>
    <lineage>
        <taxon>Eukaryota</taxon>
        <taxon>Fungi</taxon>
        <taxon>Dikarya</taxon>
        <taxon>Basidiomycota</taxon>
        <taxon>Agaricomycotina</taxon>
        <taxon>Tremellomycetes</taxon>
        <taxon>Tremellales</taxon>
        <taxon>Cryptococcaceae</taxon>
        <taxon>Cryptococcus</taxon>
        <taxon>Cryptococcus gattii species complex</taxon>
    </lineage>
</organism>
<dbReference type="SUPFAM" id="SSF52113">
    <property type="entry name" value="BRCT domain"/>
    <property type="match status" value="1"/>
</dbReference>
<name>A0ABR5BQA4_9TREE</name>